<dbReference type="GO" id="GO:0003676">
    <property type="term" value="F:nucleic acid binding"/>
    <property type="evidence" value="ECO:0007669"/>
    <property type="project" value="InterPro"/>
</dbReference>
<dbReference type="EMBL" id="FNCG01000002">
    <property type="protein sequence ID" value="SDG04826.1"/>
    <property type="molecule type" value="Genomic_DNA"/>
</dbReference>
<feature type="domain" description="TNase-like" evidence="6">
    <location>
        <begin position="29"/>
        <end position="151"/>
    </location>
</feature>
<evidence type="ECO:0000259" key="6">
    <source>
        <dbReference type="PROSITE" id="PS50830"/>
    </source>
</evidence>
<feature type="compositionally biased region" description="Basic and acidic residues" evidence="4">
    <location>
        <begin position="159"/>
        <end position="168"/>
    </location>
</feature>
<keyword evidence="1" id="KW-0540">Nuclease</keyword>
<dbReference type="Proteomes" id="UP000199705">
    <property type="component" value="Unassembled WGS sequence"/>
</dbReference>
<organism evidence="7 8">
    <name type="scientific">Mucilaginibacter gossypii</name>
    <dbReference type="NCBI Taxonomy" id="551996"/>
    <lineage>
        <taxon>Bacteria</taxon>
        <taxon>Pseudomonadati</taxon>
        <taxon>Bacteroidota</taxon>
        <taxon>Sphingobacteriia</taxon>
        <taxon>Sphingobacteriales</taxon>
        <taxon>Sphingobacteriaceae</taxon>
        <taxon>Mucilaginibacter</taxon>
    </lineage>
</organism>
<dbReference type="RefSeq" id="WP_091163029.1">
    <property type="nucleotide sequence ID" value="NZ_FNCG01000002.1"/>
</dbReference>
<name>A0A1G7R226_9SPHI</name>
<dbReference type="SMART" id="SM00318">
    <property type="entry name" value="SNc"/>
    <property type="match status" value="1"/>
</dbReference>
<protein>
    <submittedName>
        <fullName evidence="7">Endonuclease YncB, thermonuclease family</fullName>
    </submittedName>
</protein>
<accession>A0A1G7R226</accession>
<evidence type="ECO:0000313" key="8">
    <source>
        <dbReference type="Proteomes" id="UP000199705"/>
    </source>
</evidence>
<keyword evidence="5" id="KW-0732">Signal</keyword>
<keyword evidence="2 7" id="KW-0255">Endonuclease</keyword>
<proteinExistence type="predicted"/>
<dbReference type="InterPro" id="IPR002071">
    <property type="entry name" value="Thermonucl_AS"/>
</dbReference>
<reference evidence="8" key="1">
    <citation type="submission" date="2016-10" db="EMBL/GenBank/DDBJ databases">
        <authorList>
            <person name="Varghese N."/>
            <person name="Submissions S."/>
        </authorList>
    </citation>
    <scope>NUCLEOTIDE SEQUENCE [LARGE SCALE GENOMIC DNA]</scope>
    <source>
        <strain evidence="8">Gh-67</strain>
    </source>
</reference>
<feature type="signal peptide" evidence="5">
    <location>
        <begin position="1"/>
        <end position="20"/>
    </location>
</feature>
<feature type="region of interest" description="Disordered" evidence="4">
    <location>
        <begin position="146"/>
        <end position="192"/>
    </location>
</feature>
<sequence>MIFKKYSALLVLALIIIAGCNPNNTKQPDASVYKVVKIKDGDTLGLLTGDNQQIAVRLAEIDCPEKSQAFGQAAKKFTSDLCFGKEVKLIGNEHDRYGRTVAQVVLIDGTNVNYALVKNGYAWQYKAYSKNTELAALEQQAREDKLGLWQDANPTPPWDFRREKKQPKTDSLQTPKPKKHYRKRKPRLEYAA</sequence>
<evidence type="ECO:0000256" key="5">
    <source>
        <dbReference type="SAM" id="SignalP"/>
    </source>
</evidence>
<dbReference type="GO" id="GO:0016787">
    <property type="term" value="F:hydrolase activity"/>
    <property type="evidence" value="ECO:0007669"/>
    <property type="project" value="UniProtKB-KW"/>
</dbReference>
<evidence type="ECO:0000313" key="7">
    <source>
        <dbReference type="EMBL" id="SDG04826.1"/>
    </source>
</evidence>
<dbReference type="InterPro" id="IPR035437">
    <property type="entry name" value="SNase_OB-fold_sf"/>
</dbReference>
<gene>
    <name evidence="7" type="ORF">SAMN05192573_102102</name>
</gene>
<dbReference type="InterPro" id="IPR016071">
    <property type="entry name" value="Staphylococal_nuclease_OB-fold"/>
</dbReference>
<dbReference type="CDD" id="cd00175">
    <property type="entry name" value="SNc"/>
    <property type="match status" value="1"/>
</dbReference>
<dbReference type="PROSITE" id="PS50830">
    <property type="entry name" value="TNASE_3"/>
    <property type="match status" value="1"/>
</dbReference>
<feature type="chain" id="PRO_5011666683" evidence="5">
    <location>
        <begin position="21"/>
        <end position="192"/>
    </location>
</feature>
<dbReference type="GO" id="GO:0004519">
    <property type="term" value="F:endonuclease activity"/>
    <property type="evidence" value="ECO:0007669"/>
    <property type="project" value="UniProtKB-KW"/>
</dbReference>
<dbReference type="PANTHER" id="PTHR12302:SF3">
    <property type="entry name" value="SERINE_THREONINE-PROTEIN KINASE 31"/>
    <property type="match status" value="1"/>
</dbReference>
<dbReference type="STRING" id="551996.SAMN05192573_102102"/>
<evidence type="ECO:0000256" key="4">
    <source>
        <dbReference type="SAM" id="MobiDB-lite"/>
    </source>
</evidence>
<evidence type="ECO:0000256" key="1">
    <source>
        <dbReference type="ARBA" id="ARBA00022722"/>
    </source>
</evidence>
<dbReference type="PANTHER" id="PTHR12302">
    <property type="entry name" value="EBNA2 BINDING PROTEIN P100"/>
    <property type="match status" value="1"/>
</dbReference>
<dbReference type="PROSITE" id="PS01123">
    <property type="entry name" value="TNASE_1"/>
    <property type="match status" value="1"/>
</dbReference>
<keyword evidence="3" id="KW-0378">Hydrolase</keyword>
<dbReference type="AlphaFoldDB" id="A0A1G7R226"/>
<evidence type="ECO:0000256" key="3">
    <source>
        <dbReference type="ARBA" id="ARBA00022801"/>
    </source>
</evidence>
<feature type="compositionally biased region" description="Basic residues" evidence="4">
    <location>
        <begin position="176"/>
        <end position="186"/>
    </location>
</feature>
<keyword evidence="8" id="KW-1185">Reference proteome</keyword>
<dbReference type="SUPFAM" id="SSF50199">
    <property type="entry name" value="Staphylococcal nuclease"/>
    <property type="match status" value="1"/>
</dbReference>
<evidence type="ECO:0000256" key="2">
    <source>
        <dbReference type="ARBA" id="ARBA00022759"/>
    </source>
</evidence>
<dbReference type="PROSITE" id="PS51257">
    <property type="entry name" value="PROKAR_LIPOPROTEIN"/>
    <property type="match status" value="1"/>
</dbReference>
<dbReference type="Gene3D" id="2.40.50.90">
    <property type="match status" value="1"/>
</dbReference>
<dbReference type="Pfam" id="PF00565">
    <property type="entry name" value="SNase"/>
    <property type="match status" value="1"/>
</dbReference>